<dbReference type="InParanoid" id="C3YRU7"/>
<dbReference type="AlphaFoldDB" id="C3YRU7"/>
<accession>C3YRU7</accession>
<organism>
    <name type="scientific">Branchiostoma floridae</name>
    <name type="common">Florida lancelet</name>
    <name type="synonym">Amphioxus</name>
    <dbReference type="NCBI Taxonomy" id="7739"/>
    <lineage>
        <taxon>Eukaryota</taxon>
        <taxon>Metazoa</taxon>
        <taxon>Chordata</taxon>
        <taxon>Cephalochordata</taxon>
        <taxon>Leptocardii</taxon>
        <taxon>Amphioxiformes</taxon>
        <taxon>Branchiostomatidae</taxon>
        <taxon>Branchiostoma</taxon>
    </lineage>
</organism>
<feature type="compositionally biased region" description="Polar residues" evidence="1">
    <location>
        <begin position="15"/>
        <end position="31"/>
    </location>
</feature>
<feature type="region of interest" description="Disordered" evidence="1">
    <location>
        <begin position="1"/>
        <end position="235"/>
    </location>
</feature>
<proteinExistence type="predicted"/>
<protein>
    <submittedName>
        <fullName evidence="2">Uncharacterized protein</fullName>
    </submittedName>
</protein>
<feature type="compositionally biased region" description="Basic residues" evidence="1">
    <location>
        <begin position="66"/>
        <end position="79"/>
    </location>
</feature>
<evidence type="ECO:0000256" key="1">
    <source>
        <dbReference type="SAM" id="MobiDB-lite"/>
    </source>
</evidence>
<feature type="compositionally biased region" description="Low complexity" evidence="1">
    <location>
        <begin position="80"/>
        <end position="91"/>
    </location>
</feature>
<evidence type="ECO:0000313" key="2">
    <source>
        <dbReference type="EMBL" id="EEN56852.1"/>
    </source>
</evidence>
<name>C3YRU7_BRAFL</name>
<gene>
    <name evidence="2" type="ORF">BRAFLDRAFT_121122</name>
</gene>
<feature type="compositionally biased region" description="Polar residues" evidence="1">
    <location>
        <begin position="136"/>
        <end position="149"/>
    </location>
</feature>
<sequence length="235" mass="25598">MKSQGGSDKKAGDAKSQSSASVVSFTGTESATGGGRTRKKRKGRSSHSVHKADGTRPSSSIPRPPSSRRRDSHHKKCRSTSHSAPSKSSVSKHARDTETTSSTSVKRKKSARKRSVHSAKGKRIAKDDRKGVSETVPKSRTVTPDSSLESVLRVEYIAHRNDVSKSPSLREPSKQRKPALVCSVREAWGSANSTEKMDERKNQHVRFSSSSSHRTNFSGSNDREAKQEENDGSVS</sequence>
<feature type="compositionally biased region" description="Basic residues" evidence="1">
    <location>
        <begin position="105"/>
        <end position="123"/>
    </location>
</feature>
<reference evidence="2" key="1">
    <citation type="journal article" date="2008" name="Nature">
        <title>The amphioxus genome and the evolution of the chordate karyotype.</title>
        <authorList>
            <consortium name="US DOE Joint Genome Institute (JGI-PGF)"/>
            <person name="Putnam N.H."/>
            <person name="Butts T."/>
            <person name="Ferrier D.E.K."/>
            <person name="Furlong R.F."/>
            <person name="Hellsten U."/>
            <person name="Kawashima T."/>
            <person name="Robinson-Rechavi M."/>
            <person name="Shoguchi E."/>
            <person name="Terry A."/>
            <person name="Yu J.-K."/>
            <person name="Benito-Gutierrez E.L."/>
            <person name="Dubchak I."/>
            <person name="Garcia-Fernandez J."/>
            <person name="Gibson-Brown J.J."/>
            <person name="Grigoriev I.V."/>
            <person name="Horton A.C."/>
            <person name="de Jong P.J."/>
            <person name="Jurka J."/>
            <person name="Kapitonov V.V."/>
            <person name="Kohara Y."/>
            <person name="Kuroki Y."/>
            <person name="Lindquist E."/>
            <person name="Lucas S."/>
            <person name="Osoegawa K."/>
            <person name="Pennacchio L.A."/>
            <person name="Salamov A.A."/>
            <person name="Satou Y."/>
            <person name="Sauka-Spengler T."/>
            <person name="Schmutz J."/>
            <person name="Shin-I T."/>
            <person name="Toyoda A."/>
            <person name="Bronner-Fraser M."/>
            <person name="Fujiyama A."/>
            <person name="Holland L.Z."/>
            <person name="Holland P.W.H."/>
            <person name="Satoh N."/>
            <person name="Rokhsar D.S."/>
        </authorList>
    </citation>
    <scope>NUCLEOTIDE SEQUENCE [LARGE SCALE GENOMIC DNA]</scope>
    <source>
        <strain evidence="2">S238N-H82</strain>
        <tissue evidence="2">Testes</tissue>
    </source>
</reference>
<feature type="compositionally biased region" description="Basic residues" evidence="1">
    <location>
        <begin position="36"/>
        <end position="49"/>
    </location>
</feature>
<dbReference type="EMBL" id="GG666548">
    <property type="protein sequence ID" value="EEN56852.1"/>
    <property type="molecule type" value="Genomic_DNA"/>
</dbReference>